<evidence type="ECO:0000259" key="1">
    <source>
        <dbReference type="PROSITE" id="PS52045"/>
    </source>
</evidence>
<dbReference type="PROSITE" id="PS52045">
    <property type="entry name" value="NEPROSIN_PEP_CD"/>
    <property type="match status" value="1"/>
</dbReference>
<dbReference type="Pfam" id="PF03080">
    <property type="entry name" value="Neprosin"/>
    <property type="match status" value="1"/>
</dbReference>
<gene>
    <name evidence="2" type="ORF">MKW94_024333</name>
</gene>
<dbReference type="EMBL" id="JAJJMA010263691">
    <property type="protein sequence ID" value="MCL7044926.1"/>
    <property type="molecule type" value="Genomic_DNA"/>
</dbReference>
<dbReference type="Gene3D" id="3.90.1320.10">
    <property type="entry name" value="Outer-capsid protein sigma 3, large lobe"/>
    <property type="match status" value="1"/>
</dbReference>
<dbReference type="PANTHER" id="PTHR31589:SF232">
    <property type="entry name" value="NEPROSIN DOMAIN-CONTAINING PROTEIN"/>
    <property type="match status" value="1"/>
</dbReference>
<reference evidence="2" key="1">
    <citation type="submission" date="2022-03" db="EMBL/GenBank/DDBJ databases">
        <title>A functionally conserved STORR gene fusion in Papaver species that diverged 16.8 million years ago.</title>
        <authorList>
            <person name="Catania T."/>
        </authorList>
    </citation>
    <scope>NUCLEOTIDE SEQUENCE</scope>
    <source>
        <strain evidence="2">S-191538</strain>
    </source>
</reference>
<dbReference type="InterPro" id="IPR053168">
    <property type="entry name" value="Glutamic_endopeptidase"/>
</dbReference>
<feature type="non-terminal residue" evidence="2">
    <location>
        <position position="1"/>
    </location>
</feature>
<name>A0AA42AZL5_PAPNU</name>
<dbReference type="AlphaFoldDB" id="A0AA42AZL5"/>
<proteinExistence type="predicted"/>
<organism evidence="2 3">
    <name type="scientific">Papaver nudicaule</name>
    <name type="common">Iceland poppy</name>
    <dbReference type="NCBI Taxonomy" id="74823"/>
    <lineage>
        <taxon>Eukaryota</taxon>
        <taxon>Viridiplantae</taxon>
        <taxon>Streptophyta</taxon>
        <taxon>Embryophyta</taxon>
        <taxon>Tracheophyta</taxon>
        <taxon>Spermatophyta</taxon>
        <taxon>Magnoliopsida</taxon>
        <taxon>Ranunculales</taxon>
        <taxon>Papaveraceae</taxon>
        <taxon>Papaveroideae</taxon>
        <taxon>Papaver</taxon>
    </lineage>
</organism>
<protein>
    <recommendedName>
        <fullName evidence="1">Neprosin PEP catalytic domain-containing protein</fullName>
    </recommendedName>
</protein>
<evidence type="ECO:0000313" key="3">
    <source>
        <dbReference type="Proteomes" id="UP001177140"/>
    </source>
</evidence>
<dbReference type="Proteomes" id="UP001177140">
    <property type="component" value="Unassembled WGS sequence"/>
</dbReference>
<keyword evidence="3" id="KW-1185">Reference proteome</keyword>
<dbReference type="InterPro" id="IPR004314">
    <property type="entry name" value="Neprosin"/>
</dbReference>
<accession>A0AA42AZL5</accession>
<evidence type="ECO:0000313" key="2">
    <source>
        <dbReference type="EMBL" id="MCL7044926.1"/>
    </source>
</evidence>
<feature type="domain" description="Neprosin PEP catalytic" evidence="1">
    <location>
        <begin position="55"/>
        <end position="305"/>
    </location>
</feature>
<dbReference type="PANTHER" id="PTHR31589">
    <property type="entry name" value="PROTEIN, PUTATIVE (DUF239)-RELATED-RELATED"/>
    <property type="match status" value="1"/>
</dbReference>
<comment type="caution">
    <text evidence="2">The sequence shown here is derived from an EMBL/GenBank/DDBJ whole genome shotgun (WGS) entry which is preliminary data.</text>
</comment>
<sequence>AKPNLEFQRATSETSIFRAHVDRCPQGTVPIRRTRKEDLIRAKYLPLPTEPISNGEHAHEYFTGIVHQHHGETFHGAIANISIWKPRTNAKQYSLAEICLRSGQRSYTRIHVGWMVNPILYDSFAPVRNFIYWTADNGKTTGCWNTLCPGFVQVDAHVTPDQPFTVTSTFEGAVVEMQYHVYLSKKKWWYVVQGVTIGYWPAELFPLFGDIGVERIYYGGHSKDDGEGHPPPMGSGYFPNEKYNHAAYFTQMQYKNKFGALLDLNSKWTTDVIGCQKNYDMDYYGFIKEGGRRHTLQYGGPGGSC</sequence>